<gene>
    <name evidence="1" type="ORF">HaLaN_16671</name>
</gene>
<reference evidence="1 2" key="1">
    <citation type="submission" date="2020-02" db="EMBL/GenBank/DDBJ databases">
        <title>Draft genome sequence of Haematococcus lacustris strain NIES-144.</title>
        <authorList>
            <person name="Morimoto D."/>
            <person name="Nakagawa S."/>
            <person name="Yoshida T."/>
            <person name="Sawayama S."/>
        </authorList>
    </citation>
    <scope>NUCLEOTIDE SEQUENCE [LARGE SCALE GENOMIC DNA]</scope>
    <source>
        <strain evidence="1 2">NIES-144</strain>
    </source>
</reference>
<protein>
    <submittedName>
        <fullName evidence="1">Uncharacterized protein</fullName>
    </submittedName>
</protein>
<dbReference type="EMBL" id="BLLF01001503">
    <property type="protein sequence ID" value="GFH19686.1"/>
    <property type="molecule type" value="Genomic_DNA"/>
</dbReference>
<dbReference type="Proteomes" id="UP000485058">
    <property type="component" value="Unassembled WGS sequence"/>
</dbReference>
<accession>A0A699ZL93</accession>
<proteinExistence type="predicted"/>
<evidence type="ECO:0000313" key="1">
    <source>
        <dbReference type="EMBL" id="GFH19686.1"/>
    </source>
</evidence>
<name>A0A699ZL93_HAELA</name>
<sequence>MKSLELRRTVVRRQP</sequence>
<evidence type="ECO:0000313" key="2">
    <source>
        <dbReference type="Proteomes" id="UP000485058"/>
    </source>
</evidence>
<keyword evidence="2" id="KW-1185">Reference proteome</keyword>
<organism evidence="1 2">
    <name type="scientific">Haematococcus lacustris</name>
    <name type="common">Green alga</name>
    <name type="synonym">Haematococcus pluvialis</name>
    <dbReference type="NCBI Taxonomy" id="44745"/>
    <lineage>
        <taxon>Eukaryota</taxon>
        <taxon>Viridiplantae</taxon>
        <taxon>Chlorophyta</taxon>
        <taxon>core chlorophytes</taxon>
        <taxon>Chlorophyceae</taxon>
        <taxon>CS clade</taxon>
        <taxon>Chlamydomonadales</taxon>
        <taxon>Haematococcaceae</taxon>
        <taxon>Haematococcus</taxon>
    </lineage>
</organism>
<feature type="non-terminal residue" evidence="1">
    <location>
        <position position="1"/>
    </location>
</feature>
<comment type="caution">
    <text evidence="1">The sequence shown here is derived from an EMBL/GenBank/DDBJ whole genome shotgun (WGS) entry which is preliminary data.</text>
</comment>